<sequence length="416" mass="46371">MRKIFFVFAMAALSNGRLQASDVSICPQAQDQAIVSKSNKSIQPILNAGIGARMFYSWDLNPMPSTQTLTYFDPLKKALKSKGVELIIISLPQRSYLTPDMIPKEIALKYNFNAGTIASYDKYIAEINNLGIYSPNIVNLSKSSGISNQFFFLRDHHWTSIGADLVANNVANYIKSKNVLLRQENYSDKLKSLEISNYGSLEATYNEFCEPKLLPEKYLSYTIDAVEELISEDGPQVVIAGTSNNYRTLASDTVEQSFSALLSNKLKTNVLNVSISGGGASAALDSYLRSKSFQESPPKFIIWEYTPNGSPTEDQLLQIIPAAKGICKNPIVSTGNTLSLKDNSDGYFLIQTFDKNLEEVQLKFTKDGKSTNYSMKRDRRQSKNEIFYLMRRKLLDGAGTIEGDKKIIKSISYCAN</sequence>
<dbReference type="Proteomes" id="UP001500191">
    <property type="component" value="Unassembled WGS sequence"/>
</dbReference>
<keyword evidence="6" id="KW-0016">Alginate biosynthesis</keyword>
<accession>A0ABN1BTK2</accession>
<keyword evidence="3" id="KW-0808">Transferase</keyword>
<dbReference type="EMBL" id="BAAADB010000008">
    <property type="protein sequence ID" value="GAA0505374.1"/>
    <property type="molecule type" value="Genomic_DNA"/>
</dbReference>
<evidence type="ECO:0000256" key="7">
    <source>
        <dbReference type="SAM" id="SignalP"/>
    </source>
</evidence>
<evidence type="ECO:0000259" key="8">
    <source>
        <dbReference type="Pfam" id="PF16822"/>
    </source>
</evidence>
<dbReference type="Pfam" id="PF16822">
    <property type="entry name" value="ALGX"/>
    <property type="match status" value="1"/>
</dbReference>
<comment type="subcellular location">
    <subcellularLocation>
        <location evidence="1">Periplasm</location>
    </subcellularLocation>
</comment>
<organism evidence="9 10">
    <name type="scientific">Deinococcus depolymerans</name>
    <dbReference type="NCBI Taxonomy" id="392408"/>
    <lineage>
        <taxon>Bacteria</taxon>
        <taxon>Thermotogati</taxon>
        <taxon>Deinococcota</taxon>
        <taxon>Deinococci</taxon>
        <taxon>Deinococcales</taxon>
        <taxon>Deinococcaceae</taxon>
        <taxon>Deinococcus</taxon>
    </lineage>
</organism>
<comment type="pathway">
    <text evidence="2">Glycan biosynthesis; alginate biosynthesis.</text>
</comment>
<evidence type="ECO:0000256" key="6">
    <source>
        <dbReference type="ARBA" id="ARBA00022841"/>
    </source>
</evidence>
<evidence type="ECO:0000313" key="9">
    <source>
        <dbReference type="EMBL" id="GAA0505374.1"/>
    </source>
</evidence>
<evidence type="ECO:0000256" key="4">
    <source>
        <dbReference type="ARBA" id="ARBA00022729"/>
    </source>
</evidence>
<evidence type="ECO:0000256" key="2">
    <source>
        <dbReference type="ARBA" id="ARBA00005182"/>
    </source>
</evidence>
<feature type="chain" id="PRO_5046137889" description="AlgX/AlgJ SGNH hydrolase-like domain-containing protein" evidence="7">
    <location>
        <begin position="21"/>
        <end position="416"/>
    </location>
</feature>
<evidence type="ECO:0000256" key="1">
    <source>
        <dbReference type="ARBA" id="ARBA00004418"/>
    </source>
</evidence>
<keyword evidence="5" id="KW-0574">Periplasm</keyword>
<gene>
    <name evidence="9" type="ORF">GCM10008937_11580</name>
</gene>
<evidence type="ECO:0000313" key="10">
    <source>
        <dbReference type="Proteomes" id="UP001500191"/>
    </source>
</evidence>
<keyword evidence="10" id="KW-1185">Reference proteome</keyword>
<feature type="signal peptide" evidence="7">
    <location>
        <begin position="1"/>
        <end position="20"/>
    </location>
</feature>
<proteinExistence type="predicted"/>
<protein>
    <recommendedName>
        <fullName evidence="8">AlgX/AlgJ SGNH hydrolase-like domain-containing protein</fullName>
    </recommendedName>
</protein>
<name>A0ABN1BTK2_9DEIO</name>
<evidence type="ECO:0000256" key="3">
    <source>
        <dbReference type="ARBA" id="ARBA00022679"/>
    </source>
</evidence>
<dbReference type="InterPro" id="IPR031811">
    <property type="entry name" value="ALGX/ALGJ_SGNH-like"/>
</dbReference>
<reference evidence="9 10" key="1">
    <citation type="journal article" date="2019" name="Int. J. Syst. Evol. Microbiol.">
        <title>The Global Catalogue of Microorganisms (GCM) 10K type strain sequencing project: providing services to taxonomists for standard genome sequencing and annotation.</title>
        <authorList>
            <consortium name="The Broad Institute Genomics Platform"/>
            <consortium name="The Broad Institute Genome Sequencing Center for Infectious Disease"/>
            <person name="Wu L."/>
            <person name="Ma J."/>
        </authorList>
    </citation>
    <scope>NUCLEOTIDE SEQUENCE [LARGE SCALE GENOMIC DNA]</scope>
    <source>
        <strain evidence="9 10">JCM 14368</strain>
    </source>
</reference>
<keyword evidence="4 7" id="KW-0732">Signal</keyword>
<comment type="caution">
    <text evidence="9">The sequence shown here is derived from an EMBL/GenBank/DDBJ whole genome shotgun (WGS) entry which is preliminary data.</text>
</comment>
<feature type="domain" description="AlgX/AlgJ SGNH hydrolase-like" evidence="8">
    <location>
        <begin position="55"/>
        <end position="304"/>
    </location>
</feature>
<dbReference type="RefSeq" id="WP_343757058.1">
    <property type="nucleotide sequence ID" value="NZ_BAAADB010000008.1"/>
</dbReference>
<evidence type="ECO:0000256" key="5">
    <source>
        <dbReference type="ARBA" id="ARBA00022764"/>
    </source>
</evidence>